<evidence type="ECO:0000256" key="2">
    <source>
        <dbReference type="ARBA" id="ARBA00023136"/>
    </source>
</evidence>
<evidence type="ECO:0000256" key="1">
    <source>
        <dbReference type="ARBA" id="ARBA00022729"/>
    </source>
</evidence>
<dbReference type="PANTHER" id="PTHR34512">
    <property type="entry name" value="CELL SURFACE PROTEIN"/>
    <property type="match status" value="1"/>
</dbReference>
<dbReference type="PROSITE" id="PS51257">
    <property type="entry name" value="PROKAR_LIPOPROTEIN"/>
    <property type="match status" value="1"/>
</dbReference>
<dbReference type="NCBIfam" id="TIGR03300">
    <property type="entry name" value="assembly_YfgL"/>
    <property type="match status" value="1"/>
</dbReference>
<dbReference type="InterPro" id="IPR002372">
    <property type="entry name" value="PQQ_rpt_dom"/>
</dbReference>
<comment type="similarity">
    <text evidence="4">Belongs to the BamB family.</text>
</comment>
<keyword evidence="4" id="KW-0564">Palmitate</keyword>
<feature type="chain" id="PRO_5045602389" description="Outer membrane protein assembly factor BamB" evidence="5">
    <location>
        <begin position="27"/>
        <end position="386"/>
    </location>
</feature>
<dbReference type="Proteomes" id="UP001523550">
    <property type="component" value="Unassembled WGS sequence"/>
</dbReference>
<keyword evidence="3 4" id="KW-0998">Cell outer membrane</keyword>
<dbReference type="EMBL" id="JALJYF010000001">
    <property type="protein sequence ID" value="MCP1727325.1"/>
    <property type="molecule type" value="Genomic_DNA"/>
</dbReference>
<proteinExistence type="inferred from homology"/>
<evidence type="ECO:0000256" key="3">
    <source>
        <dbReference type="ARBA" id="ARBA00023237"/>
    </source>
</evidence>
<dbReference type="InterPro" id="IPR011047">
    <property type="entry name" value="Quinoprotein_ADH-like_sf"/>
</dbReference>
<dbReference type="InterPro" id="IPR018391">
    <property type="entry name" value="PQQ_b-propeller_rpt"/>
</dbReference>
<comment type="subunit">
    <text evidence="4">Part of the Bam complex.</text>
</comment>
<evidence type="ECO:0000313" key="7">
    <source>
        <dbReference type="EMBL" id="MCP1727325.1"/>
    </source>
</evidence>
<dbReference type="Gene3D" id="2.130.10.10">
    <property type="entry name" value="YVTN repeat-like/Quinoprotein amine dehydrogenase"/>
    <property type="match status" value="1"/>
</dbReference>
<keyword evidence="4" id="KW-0449">Lipoprotein</keyword>
<feature type="domain" description="Pyrrolo-quinoline quinone repeat" evidence="6">
    <location>
        <begin position="80"/>
        <end position="309"/>
    </location>
</feature>
<dbReference type="RefSeq" id="WP_253447062.1">
    <property type="nucleotide sequence ID" value="NZ_JALJYF010000001.1"/>
</dbReference>
<keyword evidence="2 4" id="KW-0472">Membrane</keyword>
<organism evidence="7 8">
    <name type="scientific">Natronospira proteinivora</name>
    <dbReference type="NCBI Taxonomy" id="1807133"/>
    <lineage>
        <taxon>Bacteria</taxon>
        <taxon>Pseudomonadati</taxon>
        <taxon>Pseudomonadota</taxon>
        <taxon>Gammaproteobacteria</taxon>
        <taxon>Natronospirales</taxon>
        <taxon>Natronospiraceae</taxon>
        <taxon>Natronospira</taxon>
    </lineage>
</organism>
<protein>
    <recommendedName>
        <fullName evidence="4">Outer membrane protein assembly factor BamB</fullName>
    </recommendedName>
</protein>
<dbReference type="InterPro" id="IPR017687">
    <property type="entry name" value="BamB"/>
</dbReference>
<dbReference type="PANTHER" id="PTHR34512:SF30">
    <property type="entry name" value="OUTER MEMBRANE PROTEIN ASSEMBLY FACTOR BAMB"/>
    <property type="match status" value="1"/>
</dbReference>
<keyword evidence="8" id="KW-1185">Reference proteome</keyword>
<dbReference type="InterPro" id="IPR015943">
    <property type="entry name" value="WD40/YVTN_repeat-like_dom_sf"/>
</dbReference>
<accession>A0ABT1G7Q9</accession>
<name>A0ABT1G7Q9_9GAMM</name>
<dbReference type="SMART" id="SM00564">
    <property type="entry name" value="PQQ"/>
    <property type="match status" value="7"/>
</dbReference>
<comment type="function">
    <text evidence="4">Part of the outer membrane protein assembly complex, which is involved in assembly and insertion of beta-barrel proteins into the outer membrane.</text>
</comment>
<dbReference type="SUPFAM" id="SSF50998">
    <property type="entry name" value="Quinoprotein alcohol dehydrogenase-like"/>
    <property type="match status" value="1"/>
</dbReference>
<keyword evidence="1 4" id="KW-0732">Signal</keyword>
<comment type="subcellular location">
    <subcellularLocation>
        <location evidence="4">Cell outer membrane</location>
        <topology evidence="4">Lipid-anchor</topology>
    </subcellularLocation>
</comment>
<evidence type="ECO:0000259" key="6">
    <source>
        <dbReference type="Pfam" id="PF13360"/>
    </source>
</evidence>
<evidence type="ECO:0000313" key="8">
    <source>
        <dbReference type="Proteomes" id="UP001523550"/>
    </source>
</evidence>
<dbReference type="Pfam" id="PF13360">
    <property type="entry name" value="PQQ_2"/>
    <property type="match status" value="1"/>
</dbReference>
<reference evidence="7 8" key="1">
    <citation type="submission" date="2022-03" db="EMBL/GenBank/DDBJ databases">
        <title>Genomic Encyclopedia of Type Strains, Phase III (KMG-III): the genomes of soil and plant-associated and newly described type strains.</title>
        <authorList>
            <person name="Whitman W."/>
        </authorList>
    </citation>
    <scope>NUCLEOTIDE SEQUENCE [LARGE SCALE GENOMIC DNA]</scope>
    <source>
        <strain evidence="7 8">BSker1</strain>
    </source>
</reference>
<gene>
    <name evidence="4" type="primary">bamB</name>
    <name evidence="7" type="ORF">J2T60_001290</name>
</gene>
<feature type="signal peptide" evidence="5">
    <location>
        <begin position="1"/>
        <end position="26"/>
    </location>
</feature>
<sequence>MFQYRAPKMGFAHLLLLAAFLLAACAQPDAIEDPRELERFEARYDVDTAWSTRARGRAERLYLGLRPTFDGERVYTAGHAGRLTARNPENGRRIWRMDLDAPLAGGPAVGQGMVLVGALDGRLFALDADDGELLWSTQVGGEILTAPAISRGYIVVKTSDGHVRGLSADDGGEVWSRSEDVPSLQMRGGVDPIIRGSRVIVGFANGQVRAFGVRDGESQWAQSVGIAAGRNELEQIADIAPVMGASDSVVYAASASDRMAAISLSGGQRWQRDLGSLSGLAMDEEMIYLTDRHSEVHALNRNGGASVWVQDALRARQMTAPVVFGDTIVVGDLDGYLHFLDADSGDLVARERVSRKRINTAPVVAGDKLLVQDGDGRVRAYRLSER</sequence>
<evidence type="ECO:0000256" key="5">
    <source>
        <dbReference type="SAM" id="SignalP"/>
    </source>
</evidence>
<dbReference type="HAMAP" id="MF_00923">
    <property type="entry name" value="OM_assembly_BamB"/>
    <property type="match status" value="1"/>
</dbReference>
<evidence type="ECO:0000256" key="4">
    <source>
        <dbReference type="HAMAP-Rule" id="MF_00923"/>
    </source>
</evidence>
<comment type="caution">
    <text evidence="7">The sequence shown here is derived from an EMBL/GenBank/DDBJ whole genome shotgun (WGS) entry which is preliminary data.</text>
</comment>